<dbReference type="PANTHER" id="PTHR38007">
    <property type="entry name" value="CRISPR SYSTEM CMS PROTEIN CSM5"/>
    <property type="match status" value="1"/>
</dbReference>
<evidence type="ECO:0000256" key="5">
    <source>
        <dbReference type="ARBA" id="ARBA00023118"/>
    </source>
</evidence>
<comment type="similarity">
    <text evidence="2">Belongs to the CRISPR-associated Csm5 family.</text>
</comment>
<gene>
    <name evidence="8" type="primary">csm5</name>
    <name evidence="8" type="ORF">SOJ16_002664</name>
</gene>
<dbReference type="Pfam" id="PF03787">
    <property type="entry name" value="RAMPs"/>
    <property type="match status" value="1"/>
</dbReference>
<evidence type="ECO:0000313" key="9">
    <source>
        <dbReference type="Proteomes" id="UP001322744"/>
    </source>
</evidence>
<dbReference type="NCBIfam" id="TIGR01899">
    <property type="entry name" value="cas_TM1807_csm5"/>
    <property type="match status" value="1"/>
</dbReference>
<evidence type="ECO:0000256" key="6">
    <source>
        <dbReference type="ARBA" id="ARBA00031720"/>
    </source>
</evidence>
<reference evidence="8 9" key="1">
    <citation type="submission" date="2023-12" db="EMBL/GenBank/DDBJ databases">
        <authorList>
            <person name="Manesh M.J.H."/>
            <person name="Bing R.G."/>
            <person name="Willard D.J."/>
            <person name="Kelly R.M."/>
        </authorList>
    </citation>
    <scope>NUCLEOTIDE SEQUENCE [LARGE SCALE GENOMIC DNA]</scope>
    <source>
        <strain evidence="8 9">DSM 8977</strain>
    </source>
</reference>
<comment type="function">
    <text evidence="1">This subunit might be involved in maturation of a crRNA intermediate to its mature form.</text>
</comment>
<evidence type="ECO:0000256" key="1">
    <source>
        <dbReference type="ARBA" id="ARBA00003088"/>
    </source>
</evidence>
<dbReference type="RefSeq" id="WP_045173299.1">
    <property type="nucleotide sequence ID" value="NZ_CP139957.1"/>
</dbReference>
<dbReference type="InterPro" id="IPR005537">
    <property type="entry name" value="RAMP_III_fam"/>
</dbReference>
<proteinExistence type="inferred from homology"/>
<keyword evidence="5" id="KW-0051">Antiviral defense</keyword>
<evidence type="ECO:0000256" key="2">
    <source>
        <dbReference type="ARBA" id="ARBA00006680"/>
    </source>
</evidence>
<dbReference type="InterPro" id="IPR010173">
    <property type="entry name" value="CRISPR-assoc_Csm5"/>
</dbReference>
<name>A0ABZ0TZ65_9FIRM</name>
<protein>
    <recommendedName>
        <fullName evidence="3">CRISPR system Cms protein Csm5</fullName>
    </recommendedName>
    <alternativeName>
        <fullName evidence="6">CRISPR type III A-associated protein Csm5</fullName>
    </alternativeName>
</protein>
<sequence>MAVDSLETRKYEVEVLTPTIICGQDRIQIFEFVSEGDYLYFLNFDKIIEKNLFKESFIEEISRGFLSGERDFNIKDVLGKYNINFNEVAKYRVKLEGVTSSYREVFGFVKSAGRFYIPGSSLKGAMRSFITKALSKSLLQHYEDALENAYKKTQNSTGQRSKIDPKFLSREADEKIFGSPYESPFKYLKVSDSGFVDHESASIYEIKILNICAGQPKWYSKNGNMDDPAKATAIVAEGLNPGTKLDGTIKIGKNFIEGNNAVKGLKERIEIAGISSYSPYEFLAQVIKFVAKYYIQKEIAFYSRYNQKQIVSEYQKLLTILDSLKENQFLVQIGFSTGYLSKTVGIFFNKNHFEKLSKINTKLKIYSDLFPKTRRLVFKNGQVWTVPGWIKVTVV</sequence>
<dbReference type="Proteomes" id="UP001322744">
    <property type="component" value="Chromosome"/>
</dbReference>
<keyword evidence="9" id="KW-1185">Reference proteome</keyword>
<evidence type="ECO:0000259" key="7">
    <source>
        <dbReference type="Pfam" id="PF03787"/>
    </source>
</evidence>
<organism evidence="8 9">
    <name type="scientific">Anaerocellum danielii</name>
    <dbReference type="NCBI Taxonomy" id="1387557"/>
    <lineage>
        <taxon>Bacteria</taxon>
        <taxon>Bacillati</taxon>
        <taxon>Bacillota</taxon>
        <taxon>Bacillota incertae sedis</taxon>
        <taxon>Caldicellulosiruptorales</taxon>
        <taxon>Caldicellulosiruptoraceae</taxon>
        <taxon>Anaerocellum</taxon>
    </lineage>
</organism>
<dbReference type="EMBL" id="CP139957">
    <property type="protein sequence ID" value="WPX08754.1"/>
    <property type="molecule type" value="Genomic_DNA"/>
</dbReference>
<evidence type="ECO:0000256" key="3">
    <source>
        <dbReference type="ARBA" id="ARBA00016113"/>
    </source>
</evidence>
<evidence type="ECO:0000256" key="4">
    <source>
        <dbReference type="ARBA" id="ARBA00022884"/>
    </source>
</evidence>
<keyword evidence="4" id="KW-0694">RNA-binding</keyword>
<dbReference type="PANTHER" id="PTHR38007:SF1">
    <property type="entry name" value="CRISPR SYSTEM CMS PROTEIN CSM5"/>
    <property type="match status" value="1"/>
</dbReference>
<feature type="domain" description="CRISPR type III-associated protein" evidence="7">
    <location>
        <begin position="108"/>
        <end position="337"/>
    </location>
</feature>
<accession>A0ABZ0TZ65</accession>
<evidence type="ECO:0000313" key="8">
    <source>
        <dbReference type="EMBL" id="WPX08754.1"/>
    </source>
</evidence>